<reference evidence="5 7" key="1">
    <citation type="submission" date="2016-02" db="EMBL/GenBank/DDBJ databases">
        <authorList>
            <person name="Strepis N."/>
        </authorList>
    </citation>
    <scope>NUCLEOTIDE SEQUENCE [LARGE SCALE GENOMIC DNA]</scope>
    <source>
        <strain evidence="5">Trichococcus flocculiformis</strain>
    </source>
</reference>
<dbReference type="NCBIfam" id="TIGR01760">
    <property type="entry name" value="tape_meas_TP901"/>
    <property type="match status" value="1"/>
</dbReference>
<dbReference type="PANTHER" id="PTHR37813">
    <property type="entry name" value="FELS-2 PROPHAGE PROTEIN"/>
    <property type="match status" value="1"/>
</dbReference>
<dbReference type="Pfam" id="PF10145">
    <property type="entry name" value="PhageMin_Tail"/>
    <property type="match status" value="1"/>
</dbReference>
<feature type="transmembrane region" description="Helical" evidence="3">
    <location>
        <begin position="528"/>
        <end position="552"/>
    </location>
</feature>
<evidence type="ECO:0000256" key="1">
    <source>
        <dbReference type="ARBA" id="ARBA00022612"/>
    </source>
</evidence>
<gene>
    <name evidence="6" type="ORF">SAMN04488507_10672</name>
    <name evidence="5" type="ORF">TFLO_2843</name>
</gene>
<protein>
    <submittedName>
        <fullName evidence="5 6">Phage tail tape measure protein</fullName>
    </submittedName>
</protein>
<dbReference type="PANTHER" id="PTHR37813:SF1">
    <property type="entry name" value="FELS-2 PROPHAGE PROTEIN"/>
    <property type="match status" value="1"/>
</dbReference>
<name>A0AB38BLE7_9LACT</name>
<keyword evidence="3" id="KW-0472">Membrane</keyword>
<proteinExistence type="predicted"/>
<feature type="domain" description="Phage tail tape measure protein" evidence="4">
    <location>
        <begin position="218"/>
        <end position="396"/>
    </location>
</feature>
<evidence type="ECO:0000313" key="5">
    <source>
        <dbReference type="EMBL" id="CZR03577.1"/>
    </source>
</evidence>
<dbReference type="SUPFAM" id="SSF57997">
    <property type="entry name" value="Tropomyosin"/>
    <property type="match status" value="1"/>
</dbReference>
<organism evidence="6 8">
    <name type="scientific">Trichococcus flocculiformis</name>
    <dbReference type="NCBI Taxonomy" id="82803"/>
    <lineage>
        <taxon>Bacteria</taxon>
        <taxon>Bacillati</taxon>
        <taxon>Bacillota</taxon>
        <taxon>Bacilli</taxon>
        <taxon>Lactobacillales</taxon>
        <taxon>Carnobacteriaceae</taxon>
        <taxon>Trichococcus</taxon>
    </lineage>
</organism>
<dbReference type="Proteomes" id="UP000195947">
    <property type="component" value="Unassembled WGS sequence"/>
</dbReference>
<evidence type="ECO:0000313" key="7">
    <source>
        <dbReference type="Proteomes" id="UP000195947"/>
    </source>
</evidence>
<keyword evidence="1" id="KW-1188">Viral release from host cell</keyword>
<feature type="coiled-coil region" evidence="2">
    <location>
        <begin position="51"/>
        <end position="78"/>
    </location>
</feature>
<dbReference type="EMBL" id="FJMZ01000052">
    <property type="protein sequence ID" value="CZR03577.1"/>
    <property type="molecule type" value="Genomic_DNA"/>
</dbReference>
<dbReference type="EMBL" id="FOQC01000067">
    <property type="protein sequence ID" value="SFI18096.1"/>
    <property type="molecule type" value="Genomic_DNA"/>
</dbReference>
<keyword evidence="3" id="KW-1133">Transmembrane helix</keyword>
<dbReference type="Proteomes" id="UP000199686">
    <property type="component" value="Unassembled WGS sequence"/>
</dbReference>
<feature type="transmembrane region" description="Helical" evidence="3">
    <location>
        <begin position="493"/>
        <end position="516"/>
    </location>
</feature>
<accession>A0AB38BLE7</accession>
<dbReference type="InterPro" id="IPR010090">
    <property type="entry name" value="Phage_tape_meas"/>
</dbReference>
<dbReference type="RefSeq" id="WP_086990704.1">
    <property type="nucleotide sequence ID" value="NZ_FJMZ01000052.1"/>
</dbReference>
<keyword evidence="7" id="KW-1185">Reference proteome</keyword>
<dbReference type="AlphaFoldDB" id="A0AB38BLE7"/>
<evidence type="ECO:0000256" key="3">
    <source>
        <dbReference type="SAM" id="Phobius"/>
    </source>
</evidence>
<evidence type="ECO:0000313" key="8">
    <source>
        <dbReference type="Proteomes" id="UP000199686"/>
    </source>
</evidence>
<keyword evidence="2" id="KW-0175">Coiled coil</keyword>
<reference evidence="6 8" key="2">
    <citation type="submission" date="2016-10" db="EMBL/GenBank/DDBJ databases">
        <authorList>
            <person name="Varghese N."/>
            <person name="Submissions S."/>
        </authorList>
    </citation>
    <scope>NUCLEOTIDE SEQUENCE [LARGE SCALE GENOMIC DNA]</scope>
    <source>
        <strain evidence="6 8">DSM 2094</strain>
    </source>
</reference>
<sequence>MSERIEGLSIGLDLDSVQVESGLKDLNKKLALVNSEMKANLSAFDKGDASLKKYQTQLDGLNKKLEIQKTKVDSARQSYEKMAKAHGEGSKEADAAATAYNKELASLNNLERYIGSVTTEMNKSQSAFTKYGNQLTGISEKAGKLGDGLTKTVTPAVLALGAAAVLSANNVADATAKIQNNLGGTAEEAEKVAGIANDVFKDGWGDSLDSVTTSLLEVKEQLGSLPDEDLAAITKEAIALEQSLGMDTSETLRGVNSLMQTYGLTAQEAFDYMVVGAQKGLNKTDELGDNLAEYAPLWEQNGYSAQEMFNTLQAGLDAGAYNLDKVNDLVKEFGIRIGDGTIKTAVEEMGGSWKEIYDTWEASGESNDELFRRMAQNLASIQDPQEKAMALTQIWGSLGEDAGAKVVEALGNVTEEYGNVNGAAQTVVDTLEATQSQKFQSMFRDMTDTLVPLGDILLEMGEEALPILEDAVDNLTDAWNDLSPDMQENVVQWMLVAGAAGPIVKIFGGVAGGLGAMLKLLPGVTAGLGTAGVTGALGGVSGAATTAGGAAALFANPWVLGIGAITLAATGVGTFIYKEMTKDATNHEASVDATKGKYQEWFDAVTEGANGMVSSQEQIQGAIKGTASTIAEETARLKEQNTLVTNAIDDLWNGGYEWNEKFFTSFSEPLARNVDGIKDKHHFTTFHAPKGIKIQTTPNFLYD</sequence>
<evidence type="ECO:0000256" key="2">
    <source>
        <dbReference type="SAM" id="Coils"/>
    </source>
</evidence>
<keyword evidence="3" id="KW-0812">Transmembrane</keyword>
<evidence type="ECO:0000313" key="6">
    <source>
        <dbReference type="EMBL" id="SFI18096.1"/>
    </source>
</evidence>
<comment type="caution">
    <text evidence="6">The sequence shown here is derived from an EMBL/GenBank/DDBJ whole genome shotgun (WGS) entry which is preliminary data.</text>
</comment>
<evidence type="ECO:0000259" key="4">
    <source>
        <dbReference type="Pfam" id="PF10145"/>
    </source>
</evidence>
<feature type="transmembrane region" description="Helical" evidence="3">
    <location>
        <begin position="558"/>
        <end position="577"/>
    </location>
</feature>